<accession>A0A3L6TSW1</accession>
<dbReference type="AlphaFoldDB" id="A0A3L6TSW1"/>
<reference evidence="3" key="1">
    <citation type="journal article" date="2019" name="Nat. Commun.">
        <title>The genome of broomcorn millet.</title>
        <authorList>
            <person name="Zou C."/>
            <person name="Miki D."/>
            <person name="Li D."/>
            <person name="Tang Q."/>
            <person name="Xiao L."/>
            <person name="Rajput S."/>
            <person name="Deng P."/>
            <person name="Jia W."/>
            <person name="Huang R."/>
            <person name="Zhang M."/>
            <person name="Sun Y."/>
            <person name="Hu J."/>
            <person name="Fu X."/>
            <person name="Schnable P.S."/>
            <person name="Li F."/>
            <person name="Zhang H."/>
            <person name="Feng B."/>
            <person name="Zhu X."/>
            <person name="Liu R."/>
            <person name="Schnable J.C."/>
            <person name="Zhu J.-K."/>
            <person name="Zhang H."/>
        </authorList>
    </citation>
    <scope>NUCLEOTIDE SEQUENCE [LARGE SCALE GENOMIC DNA]</scope>
</reference>
<proteinExistence type="predicted"/>
<evidence type="ECO:0000256" key="1">
    <source>
        <dbReference type="SAM" id="MobiDB-lite"/>
    </source>
</evidence>
<gene>
    <name evidence="2" type="ORF">C2845_PM01G33360</name>
</gene>
<feature type="compositionally biased region" description="Low complexity" evidence="1">
    <location>
        <begin position="106"/>
        <end position="126"/>
    </location>
</feature>
<dbReference type="EMBL" id="PQIB02000001">
    <property type="protein sequence ID" value="RLN42601.1"/>
    <property type="molecule type" value="Genomic_DNA"/>
</dbReference>
<feature type="compositionally biased region" description="Pro residues" evidence="1">
    <location>
        <begin position="147"/>
        <end position="156"/>
    </location>
</feature>
<evidence type="ECO:0000313" key="3">
    <source>
        <dbReference type="Proteomes" id="UP000275267"/>
    </source>
</evidence>
<feature type="region of interest" description="Disordered" evidence="1">
    <location>
        <begin position="94"/>
        <end position="165"/>
    </location>
</feature>
<dbReference type="Proteomes" id="UP000275267">
    <property type="component" value="Unassembled WGS sequence"/>
</dbReference>
<keyword evidence="3" id="KW-1185">Reference proteome</keyword>
<protein>
    <submittedName>
        <fullName evidence="2">Uncharacterized protein</fullName>
    </submittedName>
</protein>
<name>A0A3L6TSW1_PANMI</name>
<comment type="caution">
    <text evidence="2">The sequence shown here is derived from an EMBL/GenBank/DDBJ whole genome shotgun (WGS) entry which is preliminary data.</text>
</comment>
<sequence>MMAFVSKGHEKLGALSCGWAVCLRRAAEHCRQCSTWLHLIRGQSLAAAAADCSYLLPAAAASSSPRARQAVRSGVRDSSRYPFTVLLFSKKMQQRGTLMADDQRSAKSSGGSAARAPARHAQPPGRRAGRERGPPAEEGKGRERGPPLAPLRPCRPPLTRAAAGI</sequence>
<evidence type="ECO:0000313" key="2">
    <source>
        <dbReference type="EMBL" id="RLN42601.1"/>
    </source>
</evidence>
<feature type="compositionally biased region" description="Basic and acidic residues" evidence="1">
    <location>
        <begin position="128"/>
        <end position="145"/>
    </location>
</feature>
<organism evidence="2 3">
    <name type="scientific">Panicum miliaceum</name>
    <name type="common">Proso millet</name>
    <name type="synonym">Broomcorn millet</name>
    <dbReference type="NCBI Taxonomy" id="4540"/>
    <lineage>
        <taxon>Eukaryota</taxon>
        <taxon>Viridiplantae</taxon>
        <taxon>Streptophyta</taxon>
        <taxon>Embryophyta</taxon>
        <taxon>Tracheophyta</taxon>
        <taxon>Spermatophyta</taxon>
        <taxon>Magnoliopsida</taxon>
        <taxon>Liliopsida</taxon>
        <taxon>Poales</taxon>
        <taxon>Poaceae</taxon>
        <taxon>PACMAD clade</taxon>
        <taxon>Panicoideae</taxon>
        <taxon>Panicodae</taxon>
        <taxon>Paniceae</taxon>
        <taxon>Panicinae</taxon>
        <taxon>Panicum</taxon>
        <taxon>Panicum sect. Panicum</taxon>
    </lineage>
</organism>